<dbReference type="InterPro" id="IPR037185">
    <property type="entry name" value="EmrE-like"/>
</dbReference>
<gene>
    <name evidence="9" type="ORF">SAMN04488563_5593</name>
</gene>
<evidence type="ECO:0000256" key="4">
    <source>
        <dbReference type="ARBA" id="ARBA00022692"/>
    </source>
</evidence>
<dbReference type="Proteomes" id="UP000182977">
    <property type="component" value="Chromosome I"/>
</dbReference>
<evidence type="ECO:0000313" key="9">
    <source>
        <dbReference type="EMBL" id="SDU77632.1"/>
    </source>
</evidence>
<evidence type="ECO:0000256" key="5">
    <source>
        <dbReference type="ARBA" id="ARBA00022989"/>
    </source>
</evidence>
<comment type="similarity">
    <text evidence="7">Belongs to the drug/metabolite transporter (DMT) superfamily. Small multidrug resistance (SMR) (TC 2.A.7.1) family.</text>
</comment>
<evidence type="ECO:0000313" key="10">
    <source>
        <dbReference type="Proteomes" id="UP000182977"/>
    </source>
</evidence>
<keyword evidence="6 8" id="KW-0472">Membrane</keyword>
<feature type="transmembrane region" description="Helical" evidence="8">
    <location>
        <begin position="85"/>
        <end position="104"/>
    </location>
</feature>
<comment type="subcellular location">
    <subcellularLocation>
        <location evidence="1 7">Cell membrane</location>
        <topology evidence="1 7">Multi-pass membrane protein</topology>
    </subcellularLocation>
</comment>
<evidence type="ECO:0000256" key="1">
    <source>
        <dbReference type="ARBA" id="ARBA00004651"/>
    </source>
</evidence>
<dbReference type="PANTHER" id="PTHR30561">
    <property type="entry name" value="SMR FAMILY PROTON-DEPENDENT DRUG EFFLUX TRANSPORTER SUGE"/>
    <property type="match status" value="1"/>
</dbReference>
<keyword evidence="3" id="KW-1003">Cell membrane</keyword>
<protein>
    <submittedName>
        <fullName evidence="9">Small multidrug resistance pump</fullName>
    </submittedName>
</protein>
<keyword evidence="2" id="KW-0813">Transport</keyword>
<dbReference type="EMBL" id="LT629791">
    <property type="protein sequence ID" value="SDU77632.1"/>
    <property type="molecule type" value="Genomic_DNA"/>
</dbReference>
<dbReference type="GO" id="GO:0005886">
    <property type="term" value="C:plasma membrane"/>
    <property type="evidence" value="ECO:0007669"/>
    <property type="project" value="UniProtKB-SubCell"/>
</dbReference>
<keyword evidence="4 7" id="KW-0812">Transmembrane</keyword>
<keyword evidence="5 8" id="KW-1133">Transmembrane helix</keyword>
<dbReference type="GO" id="GO:0022857">
    <property type="term" value="F:transmembrane transporter activity"/>
    <property type="evidence" value="ECO:0007669"/>
    <property type="project" value="InterPro"/>
</dbReference>
<dbReference type="STRING" id="419479.SAMN04488563_5593"/>
<accession>A0A1H2L9X6</accession>
<dbReference type="Gene3D" id="1.10.3730.20">
    <property type="match status" value="1"/>
</dbReference>
<dbReference type="SUPFAM" id="SSF103481">
    <property type="entry name" value="Multidrug resistance efflux transporter EmrE"/>
    <property type="match status" value="1"/>
</dbReference>
<reference evidence="10" key="1">
    <citation type="submission" date="2016-10" db="EMBL/GenBank/DDBJ databases">
        <authorList>
            <person name="Varghese N."/>
            <person name="Submissions S."/>
        </authorList>
    </citation>
    <scope>NUCLEOTIDE SEQUENCE [LARGE SCALE GENOMIC DNA]</scope>
    <source>
        <strain evidence="10">DSM 45079</strain>
    </source>
</reference>
<evidence type="ECO:0000256" key="8">
    <source>
        <dbReference type="SAM" id="Phobius"/>
    </source>
</evidence>
<dbReference type="InterPro" id="IPR045324">
    <property type="entry name" value="Small_multidrug_res"/>
</dbReference>
<dbReference type="AlphaFoldDB" id="A0A1H2L9X6"/>
<dbReference type="PANTHER" id="PTHR30561:SF1">
    <property type="entry name" value="MULTIDRUG TRANSPORTER EMRE"/>
    <property type="match status" value="1"/>
</dbReference>
<sequence length="107" mass="10765">MTWVFLALAIAAEVTATLALRASEGFTKLVPSIVLVVGYLGAFAMLSLALERGMRIGVAYGVWAAAGVALVALIGAAFLSEPLTTVQVGGIALIIGGVLALELGGAH</sequence>
<feature type="transmembrane region" description="Helical" evidence="8">
    <location>
        <begin position="57"/>
        <end position="79"/>
    </location>
</feature>
<evidence type="ECO:0000256" key="7">
    <source>
        <dbReference type="RuleBase" id="RU003942"/>
    </source>
</evidence>
<dbReference type="RefSeq" id="WP_046772823.1">
    <property type="nucleotide sequence ID" value="NZ_LBMC01000078.1"/>
</dbReference>
<dbReference type="OrthoDB" id="3175079at2"/>
<name>A0A1H2L9X6_9ACTN</name>
<feature type="transmembrane region" description="Helical" evidence="8">
    <location>
        <begin position="29"/>
        <end position="50"/>
    </location>
</feature>
<keyword evidence="10" id="KW-1185">Reference proteome</keyword>
<dbReference type="Pfam" id="PF00893">
    <property type="entry name" value="Multi_Drug_Res"/>
    <property type="match status" value="1"/>
</dbReference>
<dbReference type="InterPro" id="IPR000390">
    <property type="entry name" value="Small_drug/metabolite_transptr"/>
</dbReference>
<organism evidence="9 10">
    <name type="scientific">Jiangella alkaliphila</name>
    <dbReference type="NCBI Taxonomy" id="419479"/>
    <lineage>
        <taxon>Bacteria</taxon>
        <taxon>Bacillati</taxon>
        <taxon>Actinomycetota</taxon>
        <taxon>Actinomycetes</taxon>
        <taxon>Jiangellales</taxon>
        <taxon>Jiangellaceae</taxon>
        <taxon>Jiangella</taxon>
    </lineage>
</organism>
<proteinExistence type="inferred from homology"/>
<evidence type="ECO:0000256" key="3">
    <source>
        <dbReference type="ARBA" id="ARBA00022475"/>
    </source>
</evidence>
<evidence type="ECO:0000256" key="2">
    <source>
        <dbReference type="ARBA" id="ARBA00022448"/>
    </source>
</evidence>
<evidence type="ECO:0000256" key="6">
    <source>
        <dbReference type="ARBA" id="ARBA00023136"/>
    </source>
</evidence>